<dbReference type="SUPFAM" id="SSF51306">
    <property type="entry name" value="LexA/Signal peptidase"/>
    <property type="match status" value="1"/>
</dbReference>
<dbReference type="CDD" id="cd06529">
    <property type="entry name" value="S24_LexA-like"/>
    <property type="match status" value="1"/>
</dbReference>
<dbReference type="EMBL" id="BK015603">
    <property type="protein sequence ID" value="DAE15339.1"/>
    <property type="molecule type" value="Genomic_DNA"/>
</dbReference>
<dbReference type="InterPro" id="IPR039418">
    <property type="entry name" value="LexA-like"/>
</dbReference>
<evidence type="ECO:0000256" key="3">
    <source>
        <dbReference type="ARBA" id="ARBA00023015"/>
    </source>
</evidence>
<reference evidence="7" key="1">
    <citation type="journal article" date="2021" name="Proc. Natl. Acad. Sci. U.S.A.">
        <title>A Catalog of Tens of Thousands of Viruses from Human Metagenomes Reveals Hidden Associations with Chronic Diseases.</title>
        <authorList>
            <person name="Tisza M.J."/>
            <person name="Buck C.B."/>
        </authorList>
    </citation>
    <scope>NUCLEOTIDE SEQUENCE</scope>
    <source>
        <strain evidence="7">Ct5qs5</strain>
    </source>
</reference>
<organism evidence="7">
    <name type="scientific">Siphoviridae sp. ct5qs5</name>
    <dbReference type="NCBI Taxonomy" id="2825339"/>
    <lineage>
        <taxon>Viruses</taxon>
        <taxon>Duplodnaviria</taxon>
        <taxon>Heunggongvirae</taxon>
        <taxon>Uroviricota</taxon>
        <taxon>Caudoviricetes</taxon>
    </lineage>
</organism>
<feature type="domain" description="Peptidase S24/S26A/S26B/S26C" evidence="6">
    <location>
        <begin position="117"/>
        <end position="232"/>
    </location>
</feature>
<dbReference type="Gene3D" id="2.10.109.10">
    <property type="entry name" value="Umud Fragment, subunit A"/>
    <property type="match status" value="1"/>
</dbReference>
<name>A0A8S5Q951_9CAUD</name>
<proteinExistence type="predicted"/>
<dbReference type="PANTHER" id="PTHR40661:SF3">
    <property type="entry name" value="FELS-1 PROPHAGE TRANSCRIPTIONAL REGULATOR"/>
    <property type="match status" value="1"/>
</dbReference>
<evidence type="ECO:0000256" key="1">
    <source>
        <dbReference type="ARBA" id="ARBA00022670"/>
    </source>
</evidence>
<dbReference type="InterPro" id="IPR015927">
    <property type="entry name" value="Peptidase_S24_S26A/B/C"/>
</dbReference>
<dbReference type="Pfam" id="PF00717">
    <property type="entry name" value="Peptidase_S24"/>
    <property type="match status" value="1"/>
</dbReference>
<keyword evidence="1" id="KW-0645">Protease</keyword>
<protein>
    <submittedName>
        <fullName evidence="7">Repressor protein CI</fullName>
    </submittedName>
</protein>
<evidence type="ECO:0000313" key="7">
    <source>
        <dbReference type="EMBL" id="DAE15339.1"/>
    </source>
</evidence>
<accession>A0A8S5Q951</accession>
<dbReference type="GO" id="GO:0004252">
    <property type="term" value="F:serine-type endopeptidase activity"/>
    <property type="evidence" value="ECO:0007669"/>
    <property type="project" value="InterPro"/>
</dbReference>
<evidence type="ECO:0000256" key="4">
    <source>
        <dbReference type="ARBA" id="ARBA00023125"/>
    </source>
</evidence>
<evidence type="ECO:0000256" key="5">
    <source>
        <dbReference type="ARBA" id="ARBA00023163"/>
    </source>
</evidence>
<keyword evidence="4" id="KW-0238">DNA-binding</keyword>
<dbReference type="GO" id="GO:0006508">
    <property type="term" value="P:proteolysis"/>
    <property type="evidence" value="ECO:0007669"/>
    <property type="project" value="UniProtKB-KW"/>
</dbReference>
<keyword evidence="5" id="KW-0804">Transcription</keyword>
<sequence>MKTQEEIRKFLDKKIAEKGTNYRELSLAIGRKDQYIHQYIKYGLPQQLKEDDRRAIARILDVDEQELSSKPLYPPISPLHSDGISVLIDQATKFISNLRKKNIDTISIDMLDAVACCGTGIENLNENVNGKWLMPLLDFRQITMSAPENIKMIKVKGDSMEPTLKEGDWVLVDISRISPDSDGLFLLRLAGGLAVKRVQCGLGNDISVLSDNKKYPPLPATLEEIPIVGKVIYTLAAEKVG</sequence>
<keyword evidence="2" id="KW-0378">Hydrolase</keyword>
<dbReference type="PANTHER" id="PTHR40661">
    <property type="match status" value="1"/>
</dbReference>
<dbReference type="InterPro" id="IPR036286">
    <property type="entry name" value="LexA/Signal_pep-like_sf"/>
</dbReference>
<keyword evidence="3" id="KW-0805">Transcription regulation</keyword>
<dbReference type="InterPro" id="IPR019756">
    <property type="entry name" value="Pept_S26A_signal_pept_1_Ser-AS"/>
</dbReference>
<dbReference type="GO" id="GO:0016020">
    <property type="term" value="C:membrane"/>
    <property type="evidence" value="ECO:0007669"/>
    <property type="project" value="InterPro"/>
</dbReference>
<dbReference type="PROSITE" id="PS00501">
    <property type="entry name" value="SPASE_I_1"/>
    <property type="match status" value="1"/>
</dbReference>
<evidence type="ECO:0000259" key="6">
    <source>
        <dbReference type="Pfam" id="PF00717"/>
    </source>
</evidence>
<evidence type="ECO:0000256" key="2">
    <source>
        <dbReference type="ARBA" id="ARBA00022801"/>
    </source>
</evidence>
<dbReference type="GO" id="GO:0003677">
    <property type="term" value="F:DNA binding"/>
    <property type="evidence" value="ECO:0007669"/>
    <property type="project" value="UniProtKB-KW"/>
</dbReference>